<dbReference type="AlphaFoldDB" id="A0A8C8A9Z4"/>
<dbReference type="Proteomes" id="UP000694552">
    <property type="component" value="Unplaced"/>
</dbReference>
<name>A0A8C8A9Z4_9STRI</name>
<feature type="compositionally biased region" description="Polar residues" evidence="1">
    <location>
        <begin position="250"/>
        <end position="265"/>
    </location>
</feature>
<feature type="region of interest" description="Disordered" evidence="1">
    <location>
        <begin position="249"/>
        <end position="278"/>
    </location>
</feature>
<reference evidence="2" key="1">
    <citation type="submission" date="2025-08" db="UniProtKB">
        <authorList>
            <consortium name="Ensembl"/>
        </authorList>
    </citation>
    <scope>IDENTIFICATION</scope>
</reference>
<evidence type="ECO:0000313" key="3">
    <source>
        <dbReference type="Proteomes" id="UP000694552"/>
    </source>
</evidence>
<reference evidence="2" key="2">
    <citation type="submission" date="2025-09" db="UniProtKB">
        <authorList>
            <consortium name="Ensembl"/>
        </authorList>
    </citation>
    <scope>IDENTIFICATION</scope>
</reference>
<organism evidence="2 3">
    <name type="scientific">Otus sunia</name>
    <name type="common">Oriental scops-owl</name>
    <dbReference type="NCBI Taxonomy" id="257818"/>
    <lineage>
        <taxon>Eukaryota</taxon>
        <taxon>Metazoa</taxon>
        <taxon>Chordata</taxon>
        <taxon>Craniata</taxon>
        <taxon>Vertebrata</taxon>
        <taxon>Euteleostomi</taxon>
        <taxon>Archelosauria</taxon>
        <taxon>Archosauria</taxon>
        <taxon>Dinosauria</taxon>
        <taxon>Saurischia</taxon>
        <taxon>Theropoda</taxon>
        <taxon>Coelurosauria</taxon>
        <taxon>Aves</taxon>
        <taxon>Neognathae</taxon>
        <taxon>Neoaves</taxon>
        <taxon>Telluraves</taxon>
        <taxon>Strigiformes</taxon>
        <taxon>Strigidae</taxon>
        <taxon>Otus</taxon>
    </lineage>
</organism>
<dbReference type="Ensembl" id="ENSOSUT00000002420.1">
    <property type="protein sequence ID" value="ENSOSUP00000002371.1"/>
    <property type="gene ID" value="ENSOSUG00000001685.1"/>
</dbReference>
<evidence type="ECO:0000313" key="2">
    <source>
        <dbReference type="Ensembl" id="ENSOSUP00000002371.1"/>
    </source>
</evidence>
<proteinExistence type="predicted"/>
<keyword evidence="3" id="KW-1185">Reference proteome</keyword>
<feature type="compositionally biased region" description="Basic and acidic residues" evidence="1">
    <location>
        <begin position="54"/>
        <end position="63"/>
    </location>
</feature>
<feature type="region of interest" description="Disordered" evidence="1">
    <location>
        <begin position="45"/>
        <end position="72"/>
    </location>
</feature>
<accession>A0A8C8A9Z4</accession>
<evidence type="ECO:0000256" key="1">
    <source>
        <dbReference type="SAM" id="MobiDB-lite"/>
    </source>
</evidence>
<protein>
    <submittedName>
        <fullName evidence="2">Uncharacterized protein</fullName>
    </submittedName>
</protein>
<sequence>MIVTPSRVAARRQGELPLRSVSLSSVPAGTLTPLKELLRYQGTVQAAAEPADGGESRAGESRAGDPAANDAGPRWWLKRRASEFPAHESPAKIFHRMKSKALRQKQGAGLPAGKAPPSTCSSDQILTPTLNPGELGMYFASPAPVIKIFFLPKFKDFFSYYFPEPFCTQIPEKQTMKALAIDPLLPCLWDPTPPNPITQNIPPSTATEKPLIEAAVAEQLGNDPPKRVASDREHQDSFCVELMDTDDEMSQNTVTSSGNLNSTPLKNGGQLEERGRNGEAKCTELHQGRRELQPSNKKAAHGVQEVLETDPQKPSQCFCRMILSSPRVSIPRKQRLEEGCKVPSDKPDTDQVASEADQEVGELNTLGQLIYSCGLLPHLIKMLIATCWYDGHETNCWPIHLLAAYAKPRRRDLSELWAGDGSKVNLNLYSRW</sequence>